<feature type="transmembrane region" description="Helical" evidence="1">
    <location>
        <begin position="208"/>
        <end position="229"/>
    </location>
</feature>
<evidence type="ECO:0000256" key="1">
    <source>
        <dbReference type="SAM" id="Phobius"/>
    </source>
</evidence>
<accession>A0AAC8PW76</accession>
<feature type="transmembrane region" description="Helical" evidence="1">
    <location>
        <begin position="28"/>
        <end position="47"/>
    </location>
</feature>
<sequence>MSYLVLAISASVLVSIFLKMARGRGIDVVQAILINYITAIILCIYLLKPSFDVSQIMANGAFIFVALGVLLPSVFIIMAKAVQMVGIAKSDVAQRLALFLPILASFTIFGEDLTLAKGVGLILAFSSLIALTYKPVHHTDVKVSDTNDFKRAAAILSGVWLGYGVIDVLFKQMAKLGNAFPDTLFASFVLAFVLLFIYLVMNGTKWQLTSLASGVLLGALNFANILFYIKAHQVYKDDPTLVFAGMNIGVICLGAVVGLVIFREKISKINGLGILLGVLAVWCLFYLR</sequence>
<feature type="transmembrane region" description="Helical" evidence="1">
    <location>
        <begin position="59"/>
        <end position="80"/>
    </location>
</feature>
<dbReference type="Proteomes" id="UP000077465">
    <property type="component" value="Chromosome"/>
</dbReference>
<evidence type="ECO:0000313" key="3">
    <source>
        <dbReference type="Proteomes" id="UP000077465"/>
    </source>
</evidence>
<dbReference type="InterPro" id="IPR037185">
    <property type="entry name" value="EmrE-like"/>
</dbReference>
<protein>
    <submittedName>
        <fullName evidence="2">Membrane protein</fullName>
    </submittedName>
</protein>
<dbReference type="EMBL" id="CP011376">
    <property type="protein sequence ID" value="AKG07976.1"/>
    <property type="molecule type" value="Genomic_DNA"/>
</dbReference>
<keyword evidence="1" id="KW-1133">Transmembrane helix</keyword>
<evidence type="ECO:0000313" key="2">
    <source>
        <dbReference type="EMBL" id="AKG07976.1"/>
    </source>
</evidence>
<dbReference type="AlphaFoldDB" id="A0AAC8PW76"/>
<feature type="transmembrane region" description="Helical" evidence="1">
    <location>
        <begin position="115"/>
        <end position="133"/>
    </location>
</feature>
<feature type="transmembrane region" description="Helical" evidence="1">
    <location>
        <begin position="92"/>
        <end position="109"/>
    </location>
</feature>
<keyword evidence="1" id="KW-0472">Membrane</keyword>
<feature type="transmembrane region" description="Helical" evidence="1">
    <location>
        <begin position="269"/>
        <end position="287"/>
    </location>
</feature>
<name>A0AAC8PW76_9GAMM</name>
<feature type="transmembrane region" description="Helical" evidence="1">
    <location>
        <begin position="183"/>
        <end position="201"/>
    </location>
</feature>
<dbReference type="SUPFAM" id="SSF103481">
    <property type="entry name" value="Multidrug resistance efflux transporter EmrE"/>
    <property type="match status" value="1"/>
</dbReference>
<feature type="transmembrane region" description="Helical" evidence="1">
    <location>
        <begin position="153"/>
        <end position="171"/>
    </location>
</feature>
<reference evidence="2 3" key="1">
    <citation type="submission" date="2015-05" db="EMBL/GenBank/DDBJ databases">
        <authorList>
            <person name="Dickey A."/>
            <person name="Clawson M."/>
            <person name="Bono J."/>
            <person name="Loy J.D."/>
        </authorList>
    </citation>
    <scope>NUCLEOTIDE SEQUENCE [LARGE SCALE GENOMIC DNA]</scope>
    <source>
        <strain evidence="2 3">22581</strain>
    </source>
</reference>
<dbReference type="RefSeq" id="WP_046696434.1">
    <property type="nucleotide sequence ID" value="NZ_CP011376.1"/>
</dbReference>
<gene>
    <name evidence="2" type="ORF">AAX06_07190</name>
</gene>
<feature type="transmembrane region" description="Helical" evidence="1">
    <location>
        <begin position="241"/>
        <end position="262"/>
    </location>
</feature>
<keyword evidence="1" id="KW-0812">Transmembrane</keyword>
<organism evidence="2 3">
    <name type="scientific">Moraxella bovoculi</name>
    <dbReference type="NCBI Taxonomy" id="386891"/>
    <lineage>
        <taxon>Bacteria</taxon>
        <taxon>Pseudomonadati</taxon>
        <taxon>Pseudomonadota</taxon>
        <taxon>Gammaproteobacteria</taxon>
        <taxon>Moraxellales</taxon>
        <taxon>Moraxellaceae</taxon>
        <taxon>Moraxella</taxon>
    </lineage>
</organism>
<proteinExistence type="predicted"/>
<feature type="transmembrane region" description="Helical" evidence="1">
    <location>
        <begin position="6"/>
        <end position="21"/>
    </location>
</feature>